<evidence type="ECO:0000259" key="4">
    <source>
        <dbReference type="Pfam" id="PF17853"/>
    </source>
</evidence>
<keyword evidence="6" id="KW-1185">Reference proteome</keyword>
<dbReference type="InterPro" id="IPR042070">
    <property type="entry name" value="PucR_C-HTH_sf"/>
</dbReference>
<organism evidence="5 6">
    <name type="scientific">Brevibacillus thermoruber</name>
    <dbReference type="NCBI Taxonomy" id="33942"/>
    <lineage>
        <taxon>Bacteria</taxon>
        <taxon>Bacillati</taxon>
        <taxon>Bacillota</taxon>
        <taxon>Bacilli</taxon>
        <taxon>Bacillales</taxon>
        <taxon>Paenibacillaceae</taxon>
        <taxon>Brevibacillus</taxon>
    </lineage>
</organism>
<feature type="domain" description="Putative sugar diacid recognition" evidence="2">
    <location>
        <begin position="3"/>
        <end position="135"/>
    </location>
</feature>
<dbReference type="Pfam" id="PF17853">
    <property type="entry name" value="GGDEF_2"/>
    <property type="match status" value="1"/>
</dbReference>
<evidence type="ECO:0000256" key="1">
    <source>
        <dbReference type="ARBA" id="ARBA00006754"/>
    </source>
</evidence>
<reference evidence="5" key="1">
    <citation type="submission" date="2022-12" db="EMBL/GenBank/DDBJ databases">
        <title>Draft genome sequence of the thermophilic strain Brevibacillus thermoruber HT42, isolated from Los Humeros, Puebla, Mexico, with biotechnological potential.</title>
        <authorList>
            <person name="Lara Sanchez J."/>
            <person name="Solis Palacios R."/>
            <person name="Bustos Baena A.S."/>
            <person name="Ruz Baez A.E."/>
            <person name="Espinosa Luna G."/>
            <person name="Oliart Ros R.M."/>
        </authorList>
    </citation>
    <scope>NUCLEOTIDE SEQUENCE</scope>
    <source>
        <strain evidence="5">HT42</strain>
    </source>
</reference>
<comment type="similarity">
    <text evidence="1">Belongs to the CdaR family.</text>
</comment>
<dbReference type="InterPro" id="IPR051448">
    <property type="entry name" value="CdaR-like_regulators"/>
</dbReference>
<dbReference type="Pfam" id="PF05651">
    <property type="entry name" value="Diacid_rec"/>
    <property type="match status" value="1"/>
</dbReference>
<dbReference type="Gene3D" id="1.10.10.2840">
    <property type="entry name" value="PucR C-terminal helix-turn-helix domain"/>
    <property type="match status" value="1"/>
</dbReference>
<dbReference type="Proteomes" id="UP001151071">
    <property type="component" value="Unassembled WGS sequence"/>
</dbReference>
<accession>A0A9X3TSU5</accession>
<proteinExistence type="inferred from homology"/>
<dbReference type="InterPro" id="IPR009057">
    <property type="entry name" value="Homeodomain-like_sf"/>
</dbReference>
<sequence length="386" mass="43454">MKLTQSLADRIVKRTMEVTNLNINVMDKDGVIISSSDPARIQTFHQAARQVIATGEEMLLGEEDCQKWTGTKPGINMPIRFQQQIVGVIGISGAPQEVVPFGKAVKMMTEMMLQQAYLTEQMELAERSVNFLVQEMISGTLDPSRDVVMSRGALLGLDLSRPRSVVIIQATGGEDWEEWHADRRFPRKVAACFRHSDQVCVSVTKRNCWIVVTDLSGLRGREQIKRYLHEAAHKLLNAAPAGLRDHLLIAMGRGYEDVYDLELSFKEAMQTLQVLERFPDKGAIGHIDDMSLELLLLETPPATRQVVVRDILKELVKHDELLETLNALFSADLNLTAAAQALNIHRNTLLYRLDRIEEMLGRNPRRFAEAAKIKLALELHRLSQTG</sequence>
<evidence type="ECO:0000259" key="3">
    <source>
        <dbReference type="Pfam" id="PF13556"/>
    </source>
</evidence>
<dbReference type="InterPro" id="IPR025736">
    <property type="entry name" value="PucR_C-HTH_dom"/>
</dbReference>
<evidence type="ECO:0000259" key="2">
    <source>
        <dbReference type="Pfam" id="PF05651"/>
    </source>
</evidence>
<comment type="caution">
    <text evidence="5">The sequence shown here is derived from an EMBL/GenBank/DDBJ whole genome shotgun (WGS) entry which is preliminary data.</text>
</comment>
<feature type="domain" description="CdaR GGDEF-like" evidence="4">
    <location>
        <begin position="144"/>
        <end position="274"/>
    </location>
</feature>
<gene>
    <name evidence="5" type="ORF">O3V59_12925</name>
</gene>
<dbReference type="AlphaFoldDB" id="A0A9X3TSU5"/>
<dbReference type="EMBL" id="JAPYYP010000015">
    <property type="protein sequence ID" value="MDA5109268.1"/>
    <property type="molecule type" value="Genomic_DNA"/>
</dbReference>
<name>A0A9X3TSU5_9BACL</name>
<dbReference type="InterPro" id="IPR008599">
    <property type="entry name" value="Diacid_rec"/>
</dbReference>
<dbReference type="PANTHER" id="PTHR33744">
    <property type="entry name" value="CARBOHYDRATE DIACID REGULATOR"/>
    <property type="match status" value="1"/>
</dbReference>
<dbReference type="SUPFAM" id="SSF46689">
    <property type="entry name" value="Homeodomain-like"/>
    <property type="match status" value="1"/>
</dbReference>
<evidence type="ECO:0000313" key="6">
    <source>
        <dbReference type="Proteomes" id="UP001151071"/>
    </source>
</evidence>
<dbReference type="Pfam" id="PF13556">
    <property type="entry name" value="HTH_30"/>
    <property type="match status" value="1"/>
</dbReference>
<protein>
    <submittedName>
        <fullName evidence="5">Helix-turn-helix domain-containing protein</fullName>
    </submittedName>
</protein>
<dbReference type="RefSeq" id="WP_271140293.1">
    <property type="nucleotide sequence ID" value="NZ_JAPYYP010000015.1"/>
</dbReference>
<evidence type="ECO:0000313" key="5">
    <source>
        <dbReference type="EMBL" id="MDA5109268.1"/>
    </source>
</evidence>
<dbReference type="PANTHER" id="PTHR33744:SF15">
    <property type="entry name" value="CARBOHYDRATE DIACID REGULATOR"/>
    <property type="match status" value="1"/>
</dbReference>
<feature type="domain" description="PucR C-terminal helix-turn-helix" evidence="3">
    <location>
        <begin position="321"/>
        <end position="378"/>
    </location>
</feature>
<dbReference type="InterPro" id="IPR041522">
    <property type="entry name" value="CdaR_GGDEF"/>
</dbReference>